<gene>
    <name evidence="1" type="ORF">AMECASPLE_027997</name>
</gene>
<reference evidence="1 2" key="1">
    <citation type="submission" date="2021-06" db="EMBL/GenBank/DDBJ databases">
        <authorList>
            <person name="Palmer J.M."/>
        </authorList>
    </citation>
    <scope>NUCLEOTIDE SEQUENCE [LARGE SCALE GENOMIC DNA]</scope>
    <source>
        <strain evidence="1 2">AS_MEX2019</strain>
        <tissue evidence="1">Muscle</tissue>
    </source>
</reference>
<dbReference type="Proteomes" id="UP001469553">
    <property type="component" value="Unassembled WGS sequence"/>
</dbReference>
<keyword evidence="2" id="KW-1185">Reference proteome</keyword>
<accession>A0ABV1A0V7</accession>
<evidence type="ECO:0000313" key="2">
    <source>
        <dbReference type="Proteomes" id="UP001469553"/>
    </source>
</evidence>
<sequence>MLDSWACHVLHTPQLVNVGLRVWYLCRTNRTLWFCQFQAENIWRRSKSCLEVTGFIQVMLYHNSVKVELCLSHSVRTWSDQKPPFIWDCLCFILPGVFQV</sequence>
<proteinExistence type="predicted"/>
<organism evidence="1 2">
    <name type="scientific">Ameca splendens</name>
    <dbReference type="NCBI Taxonomy" id="208324"/>
    <lineage>
        <taxon>Eukaryota</taxon>
        <taxon>Metazoa</taxon>
        <taxon>Chordata</taxon>
        <taxon>Craniata</taxon>
        <taxon>Vertebrata</taxon>
        <taxon>Euteleostomi</taxon>
        <taxon>Actinopterygii</taxon>
        <taxon>Neopterygii</taxon>
        <taxon>Teleostei</taxon>
        <taxon>Neoteleostei</taxon>
        <taxon>Acanthomorphata</taxon>
        <taxon>Ovalentaria</taxon>
        <taxon>Atherinomorphae</taxon>
        <taxon>Cyprinodontiformes</taxon>
        <taxon>Goodeidae</taxon>
        <taxon>Ameca</taxon>
    </lineage>
</organism>
<name>A0ABV1A0V7_9TELE</name>
<dbReference type="EMBL" id="JAHRIP010078265">
    <property type="protein sequence ID" value="MEQ2312159.1"/>
    <property type="molecule type" value="Genomic_DNA"/>
</dbReference>
<comment type="caution">
    <text evidence="1">The sequence shown here is derived from an EMBL/GenBank/DDBJ whole genome shotgun (WGS) entry which is preliminary data.</text>
</comment>
<protein>
    <submittedName>
        <fullName evidence="1">Uncharacterized protein</fullName>
    </submittedName>
</protein>
<evidence type="ECO:0000313" key="1">
    <source>
        <dbReference type="EMBL" id="MEQ2312159.1"/>
    </source>
</evidence>